<dbReference type="CDD" id="cd03693">
    <property type="entry name" value="EF1_alpha_II"/>
    <property type="match status" value="1"/>
</dbReference>
<dbReference type="Proteomes" id="UP000437017">
    <property type="component" value="Unassembled WGS sequence"/>
</dbReference>
<dbReference type="InterPro" id="IPR009000">
    <property type="entry name" value="Transl_B-barrel_sf"/>
</dbReference>
<comment type="caution">
    <text evidence="7">The sequence shown here is derived from an EMBL/GenBank/DDBJ whole genome shotgun (WGS) entry which is preliminary data.</text>
</comment>
<feature type="domain" description="Tr-type G" evidence="5">
    <location>
        <begin position="10"/>
        <end position="220"/>
    </location>
</feature>
<dbReference type="PRINTS" id="PR00315">
    <property type="entry name" value="ELONGATNFCT"/>
</dbReference>
<dbReference type="Gene3D" id="3.40.50.300">
    <property type="entry name" value="P-loop containing nucleotide triphosphate hydrolases"/>
    <property type="match status" value="1"/>
</dbReference>
<dbReference type="InterPro" id="IPR004161">
    <property type="entry name" value="EFTu-like_2"/>
</dbReference>
<dbReference type="InterPro" id="IPR027417">
    <property type="entry name" value="P-loop_NTPase"/>
</dbReference>
<feature type="domain" description="Translation elongation factor EFTu-like" evidence="6">
    <location>
        <begin position="244"/>
        <end position="309"/>
    </location>
</feature>
<feature type="region of interest" description="Disordered" evidence="4">
    <location>
        <begin position="375"/>
        <end position="409"/>
    </location>
</feature>
<protein>
    <recommendedName>
        <fullName evidence="9">Tr-type G domain-containing protein</fullName>
    </recommendedName>
</protein>
<dbReference type="Pfam" id="PF00009">
    <property type="entry name" value="GTP_EFTU"/>
    <property type="match status" value="1"/>
</dbReference>
<evidence type="ECO:0000256" key="3">
    <source>
        <dbReference type="ARBA" id="ARBA00023134"/>
    </source>
</evidence>
<dbReference type="Pfam" id="PF03144">
    <property type="entry name" value="GTP_EFTU_D2"/>
    <property type="match status" value="1"/>
</dbReference>
<dbReference type="OrthoDB" id="342024at2759"/>
<dbReference type="InterPro" id="IPR009001">
    <property type="entry name" value="Transl_elong_EF1A/Init_IF2_C"/>
</dbReference>
<evidence type="ECO:0000313" key="8">
    <source>
        <dbReference type="Proteomes" id="UP000437017"/>
    </source>
</evidence>
<dbReference type="Gene3D" id="2.40.30.10">
    <property type="entry name" value="Translation factors"/>
    <property type="match status" value="1"/>
</dbReference>
<dbReference type="EMBL" id="SGJD01000960">
    <property type="protein sequence ID" value="KAB0402701.1"/>
    <property type="molecule type" value="Genomic_DNA"/>
</dbReference>
<dbReference type="InterPro" id="IPR050100">
    <property type="entry name" value="TRAFAC_GTPase_members"/>
</dbReference>
<dbReference type="InterPro" id="IPR000795">
    <property type="entry name" value="T_Tr_GTP-bd_dom"/>
</dbReference>
<keyword evidence="2" id="KW-0547">Nucleotide-binding</keyword>
<evidence type="ECO:0000259" key="6">
    <source>
        <dbReference type="Pfam" id="PF03144"/>
    </source>
</evidence>
<gene>
    <name evidence="7" type="ORF">E2I00_010146</name>
</gene>
<dbReference type="SUPFAM" id="SSF50465">
    <property type="entry name" value="EF-Tu/eEF-1alpha/eIF2-gamma C-terminal domain"/>
    <property type="match status" value="1"/>
</dbReference>
<dbReference type="PANTHER" id="PTHR23115">
    <property type="entry name" value="TRANSLATION FACTOR"/>
    <property type="match status" value="1"/>
</dbReference>
<keyword evidence="3" id="KW-0342">GTP-binding</keyword>
<evidence type="ECO:0000313" key="7">
    <source>
        <dbReference type="EMBL" id="KAB0402701.1"/>
    </source>
</evidence>
<keyword evidence="8" id="KW-1185">Reference proteome</keyword>
<evidence type="ECO:0000259" key="5">
    <source>
        <dbReference type="Pfam" id="PF00009"/>
    </source>
</evidence>
<dbReference type="SUPFAM" id="SSF52540">
    <property type="entry name" value="P-loop containing nucleoside triphosphate hydrolases"/>
    <property type="match status" value="1"/>
</dbReference>
<evidence type="ECO:0000256" key="2">
    <source>
        <dbReference type="ARBA" id="ARBA00022741"/>
    </source>
</evidence>
<accession>A0A6A1Q986</accession>
<feature type="compositionally biased region" description="Polar residues" evidence="4">
    <location>
        <begin position="384"/>
        <end position="401"/>
    </location>
</feature>
<feature type="non-terminal residue" evidence="7">
    <location>
        <position position="1"/>
    </location>
</feature>
<dbReference type="AlphaFoldDB" id="A0A6A1Q986"/>
<organism evidence="7 8">
    <name type="scientific">Balaenoptera physalus</name>
    <name type="common">Fin whale</name>
    <name type="synonym">Balaena physalus</name>
    <dbReference type="NCBI Taxonomy" id="9770"/>
    <lineage>
        <taxon>Eukaryota</taxon>
        <taxon>Metazoa</taxon>
        <taxon>Chordata</taxon>
        <taxon>Craniata</taxon>
        <taxon>Vertebrata</taxon>
        <taxon>Euteleostomi</taxon>
        <taxon>Mammalia</taxon>
        <taxon>Eutheria</taxon>
        <taxon>Laurasiatheria</taxon>
        <taxon>Artiodactyla</taxon>
        <taxon>Whippomorpha</taxon>
        <taxon>Cetacea</taxon>
        <taxon>Mysticeti</taxon>
        <taxon>Balaenopteridae</taxon>
        <taxon>Balaenoptera</taxon>
    </lineage>
</organism>
<name>A0A6A1Q986_BALPH</name>
<evidence type="ECO:0008006" key="9">
    <source>
        <dbReference type="Google" id="ProtNLM"/>
    </source>
</evidence>
<dbReference type="FunFam" id="2.40.30.10:FF:000168">
    <property type="entry name" value="Elongation factor 1-alpha 2"/>
    <property type="match status" value="1"/>
</dbReference>
<sequence length="409" mass="44611">PSSSQHGQEINIVVIGHVDSGKSTTNERLTYKYGGVNKRTIERFEKEASELSPDGQRLLQVHLGAGQAEGRGGAWHTTDISLWKFQTKTHYITNINVPGHRDFIKNMIMGTSQAPPGGESESGVVKNRQTRDYAQQACTLGVRQLMVAVNKVDITEPAYRRARFEETRKEVKASLKKMGGLGDNMTEPSTKMPWFRSWKIIRKEGNVVGTTLLEALDSIMPPACPTDKPLRLSLQDVYKTGGIGTVPVGQVETGILKPGMVVIFAPCNITAEVKSVEMHCKALAESLPGDNMGFNVKNVSLKDIRQGNVAGDSKNDPPLGLATHQFWTATAPITCKSAELREKLDRHSGKKLEDNPKALNITQTILSKPMCMESCPEDPPLGKAQQQLATGAAPSSSQLQGASWPMCHT</sequence>
<proteinExistence type="inferred from homology"/>
<dbReference type="GO" id="GO:0005525">
    <property type="term" value="F:GTP binding"/>
    <property type="evidence" value="ECO:0007669"/>
    <property type="project" value="UniProtKB-KW"/>
</dbReference>
<evidence type="ECO:0000256" key="1">
    <source>
        <dbReference type="ARBA" id="ARBA00007249"/>
    </source>
</evidence>
<comment type="similarity">
    <text evidence="1">Belongs to the TRAFAC class translation factor GTPase superfamily. Classic translation factor GTPase family. EF-Tu/EF-1A subfamily.</text>
</comment>
<dbReference type="GO" id="GO:0003924">
    <property type="term" value="F:GTPase activity"/>
    <property type="evidence" value="ECO:0007669"/>
    <property type="project" value="InterPro"/>
</dbReference>
<evidence type="ECO:0000256" key="4">
    <source>
        <dbReference type="SAM" id="MobiDB-lite"/>
    </source>
</evidence>
<dbReference type="SUPFAM" id="SSF50447">
    <property type="entry name" value="Translation proteins"/>
    <property type="match status" value="1"/>
</dbReference>
<reference evidence="7 8" key="1">
    <citation type="journal article" date="2019" name="PLoS ONE">
        <title>Genomic analyses reveal an absence of contemporary introgressive admixture between fin whales and blue whales, despite known hybrids.</title>
        <authorList>
            <person name="Westbury M.V."/>
            <person name="Petersen B."/>
            <person name="Lorenzen E.D."/>
        </authorList>
    </citation>
    <scope>NUCLEOTIDE SEQUENCE [LARGE SCALE GENOMIC DNA]</scope>
    <source>
        <strain evidence="7">FinWhale-01</strain>
    </source>
</reference>